<dbReference type="Proteomes" id="UP000663720">
    <property type="component" value="Chromosome"/>
</dbReference>
<dbReference type="Pfam" id="PF02954">
    <property type="entry name" value="HTH_8"/>
    <property type="match status" value="1"/>
</dbReference>
<protein>
    <submittedName>
        <fullName evidence="8">PAS modulated sigma54-dependent transcriptional regulator, Fis family</fullName>
    </submittedName>
</protein>
<dbReference type="PROSITE" id="PS50113">
    <property type="entry name" value="PAC"/>
    <property type="match status" value="1"/>
</dbReference>
<proteinExistence type="predicted"/>
<dbReference type="FunFam" id="3.40.50.300:FF:000006">
    <property type="entry name" value="DNA-binding transcriptional regulator NtrC"/>
    <property type="match status" value="1"/>
</dbReference>
<keyword evidence="9" id="KW-1185">Reference proteome</keyword>
<dbReference type="Pfam" id="PF25601">
    <property type="entry name" value="AAA_lid_14"/>
    <property type="match status" value="1"/>
</dbReference>
<dbReference type="InterPro" id="IPR002078">
    <property type="entry name" value="Sigma_54_int"/>
</dbReference>
<dbReference type="PROSITE" id="PS00688">
    <property type="entry name" value="SIGMA54_INTERACT_3"/>
    <property type="match status" value="1"/>
</dbReference>
<name>A0A975GEE9_9BACT</name>
<dbReference type="Pfam" id="PF13426">
    <property type="entry name" value="PAS_9"/>
    <property type="match status" value="1"/>
</dbReference>
<dbReference type="GO" id="GO:0006355">
    <property type="term" value="P:regulation of DNA-templated transcription"/>
    <property type="evidence" value="ECO:0007669"/>
    <property type="project" value="InterPro"/>
</dbReference>
<evidence type="ECO:0000259" key="6">
    <source>
        <dbReference type="PROSITE" id="PS50112"/>
    </source>
</evidence>
<keyword evidence="1" id="KW-0547">Nucleotide-binding</keyword>
<gene>
    <name evidence="8" type="ORF">dnl_02530</name>
</gene>
<dbReference type="InterPro" id="IPR002197">
    <property type="entry name" value="HTH_Fis"/>
</dbReference>
<dbReference type="GO" id="GO:0005524">
    <property type="term" value="F:ATP binding"/>
    <property type="evidence" value="ECO:0007669"/>
    <property type="project" value="UniProtKB-KW"/>
</dbReference>
<dbReference type="Gene3D" id="3.40.50.300">
    <property type="entry name" value="P-loop containing nucleotide triphosphate hydrolases"/>
    <property type="match status" value="1"/>
</dbReference>
<dbReference type="EMBL" id="CP061799">
    <property type="protein sequence ID" value="QTA78044.1"/>
    <property type="molecule type" value="Genomic_DNA"/>
</dbReference>
<keyword evidence="3" id="KW-0805">Transcription regulation</keyword>
<dbReference type="InterPro" id="IPR009057">
    <property type="entry name" value="Homeodomain-like_sf"/>
</dbReference>
<dbReference type="AlphaFoldDB" id="A0A975GEE9"/>
<keyword evidence="4" id="KW-0804">Transcription</keyword>
<dbReference type="PRINTS" id="PR01590">
    <property type="entry name" value="HTHFIS"/>
</dbReference>
<dbReference type="PANTHER" id="PTHR32071">
    <property type="entry name" value="TRANSCRIPTIONAL REGULATORY PROTEIN"/>
    <property type="match status" value="1"/>
</dbReference>
<evidence type="ECO:0000313" key="9">
    <source>
        <dbReference type="Proteomes" id="UP000663720"/>
    </source>
</evidence>
<reference evidence="8" key="1">
    <citation type="journal article" date="2021" name="Microb. Physiol.">
        <title>Proteogenomic Insights into the Physiology of Marine, Sulfate-Reducing, Filamentous Desulfonema limicola and Desulfonema magnum.</title>
        <authorList>
            <person name="Schnaars V."/>
            <person name="Wohlbrand L."/>
            <person name="Scheve S."/>
            <person name="Hinrichs C."/>
            <person name="Reinhardt R."/>
            <person name="Rabus R."/>
        </authorList>
    </citation>
    <scope>NUCLEOTIDE SEQUENCE</scope>
    <source>
        <strain evidence="8">5ac10</strain>
    </source>
</reference>
<feature type="domain" description="PAS" evidence="6">
    <location>
        <begin position="20"/>
        <end position="61"/>
    </location>
</feature>
<evidence type="ECO:0000259" key="5">
    <source>
        <dbReference type="PROSITE" id="PS50045"/>
    </source>
</evidence>
<dbReference type="Gene3D" id="3.30.450.20">
    <property type="entry name" value="PAS domain"/>
    <property type="match status" value="1"/>
</dbReference>
<evidence type="ECO:0000259" key="7">
    <source>
        <dbReference type="PROSITE" id="PS50113"/>
    </source>
</evidence>
<evidence type="ECO:0000256" key="4">
    <source>
        <dbReference type="ARBA" id="ARBA00023163"/>
    </source>
</evidence>
<dbReference type="KEGG" id="dli:dnl_02530"/>
<dbReference type="InterPro" id="IPR003593">
    <property type="entry name" value="AAA+_ATPase"/>
</dbReference>
<dbReference type="CDD" id="cd00009">
    <property type="entry name" value="AAA"/>
    <property type="match status" value="1"/>
</dbReference>
<dbReference type="PROSITE" id="PS00675">
    <property type="entry name" value="SIGMA54_INTERACT_1"/>
    <property type="match status" value="1"/>
</dbReference>
<evidence type="ECO:0000256" key="1">
    <source>
        <dbReference type="ARBA" id="ARBA00022741"/>
    </source>
</evidence>
<dbReference type="Pfam" id="PF00158">
    <property type="entry name" value="Sigma54_activat"/>
    <property type="match status" value="1"/>
</dbReference>
<dbReference type="InterPro" id="IPR035965">
    <property type="entry name" value="PAS-like_dom_sf"/>
</dbReference>
<dbReference type="InterPro" id="IPR058031">
    <property type="entry name" value="AAA_lid_NorR"/>
</dbReference>
<dbReference type="InterPro" id="IPR025662">
    <property type="entry name" value="Sigma_54_int_dom_ATP-bd_1"/>
</dbReference>
<dbReference type="PROSITE" id="PS50112">
    <property type="entry name" value="PAS"/>
    <property type="match status" value="1"/>
</dbReference>
<sequence length="480" mass="54436">MNRPPLHHSPLPRIQGLFKRIVDLEPLADEIPIGILILDTNRRVVMVNRALQALTGFSGHEAANIPCYHFLRSKICVTRCPVIKMTDISEALCFENDIINRDRQMIPVRTTIAPLKSRDGELSGFIETIEDMRPLRNMDAIINQAYRFANIIGKSPQMEKIFQILPVIAQSNSSVLITGETGTGKDLVAEAIHQASDRAKGTFIKVNCGALPETLLESELFGHKKGAFTGAAENKPGRFRLAHNGTLFLTEIGDLPLSLQVKLLTFLDDKVVYPLGSTKGFQADVRVIAATHRNLEQMVRQGSFRSDLLFRLNVVRIHLPPLREREADIRLLVDHFFNTLTSQFRKNIEGISSKALEILKQYPYPGNVRELRNIMEYAVNFCQNGQIQPAQLPAYMTESNDLLSLPYIQENLESQPVENEKNNKYFKHIDPGQTWEDIEKKMIIDALIKVRGSRGKASELLGWARSTLWRKMKQYQIDKK</sequence>
<dbReference type="Gene3D" id="1.10.10.60">
    <property type="entry name" value="Homeodomain-like"/>
    <property type="match status" value="1"/>
</dbReference>
<dbReference type="RefSeq" id="WP_246514844.1">
    <property type="nucleotide sequence ID" value="NZ_CP061799.1"/>
</dbReference>
<dbReference type="SMART" id="SM00382">
    <property type="entry name" value="AAA"/>
    <property type="match status" value="1"/>
</dbReference>
<dbReference type="InterPro" id="IPR000014">
    <property type="entry name" value="PAS"/>
</dbReference>
<dbReference type="SUPFAM" id="SSF52540">
    <property type="entry name" value="P-loop containing nucleoside triphosphate hydrolases"/>
    <property type="match status" value="1"/>
</dbReference>
<organism evidence="8 9">
    <name type="scientific">Desulfonema limicola</name>
    <dbReference type="NCBI Taxonomy" id="45656"/>
    <lineage>
        <taxon>Bacteria</taxon>
        <taxon>Pseudomonadati</taxon>
        <taxon>Thermodesulfobacteriota</taxon>
        <taxon>Desulfobacteria</taxon>
        <taxon>Desulfobacterales</taxon>
        <taxon>Desulfococcaceae</taxon>
        <taxon>Desulfonema</taxon>
    </lineage>
</organism>
<dbReference type="PANTHER" id="PTHR32071:SF57">
    <property type="entry name" value="C4-DICARBOXYLATE TRANSPORT TRANSCRIPTIONAL REGULATORY PROTEIN DCTD"/>
    <property type="match status" value="1"/>
</dbReference>
<accession>A0A975GEE9</accession>
<feature type="domain" description="Sigma-54 factor interaction" evidence="5">
    <location>
        <begin position="151"/>
        <end position="380"/>
    </location>
</feature>
<dbReference type="InterPro" id="IPR000700">
    <property type="entry name" value="PAS-assoc_C"/>
</dbReference>
<dbReference type="CDD" id="cd00130">
    <property type="entry name" value="PAS"/>
    <property type="match status" value="1"/>
</dbReference>
<evidence type="ECO:0000256" key="3">
    <source>
        <dbReference type="ARBA" id="ARBA00023015"/>
    </source>
</evidence>
<evidence type="ECO:0000256" key="2">
    <source>
        <dbReference type="ARBA" id="ARBA00022840"/>
    </source>
</evidence>
<dbReference type="Gene3D" id="1.10.8.60">
    <property type="match status" value="1"/>
</dbReference>
<evidence type="ECO:0000313" key="8">
    <source>
        <dbReference type="EMBL" id="QTA78044.1"/>
    </source>
</evidence>
<dbReference type="SUPFAM" id="SSF55785">
    <property type="entry name" value="PYP-like sensor domain (PAS domain)"/>
    <property type="match status" value="1"/>
</dbReference>
<dbReference type="GO" id="GO:0043565">
    <property type="term" value="F:sequence-specific DNA binding"/>
    <property type="evidence" value="ECO:0007669"/>
    <property type="project" value="InterPro"/>
</dbReference>
<dbReference type="PROSITE" id="PS50045">
    <property type="entry name" value="SIGMA54_INTERACT_4"/>
    <property type="match status" value="1"/>
</dbReference>
<dbReference type="SUPFAM" id="SSF46689">
    <property type="entry name" value="Homeodomain-like"/>
    <property type="match status" value="1"/>
</dbReference>
<dbReference type="InterPro" id="IPR025944">
    <property type="entry name" value="Sigma_54_int_dom_CS"/>
</dbReference>
<keyword evidence="2" id="KW-0067">ATP-binding</keyword>
<feature type="domain" description="PAC" evidence="7">
    <location>
        <begin position="92"/>
        <end position="144"/>
    </location>
</feature>
<dbReference type="InterPro" id="IPR027417">
    <property type="entry name" value="P-loop_NTPase"/>
</dbReference>